<dbReference type="AlphaFoldDB" id="A0A3D8HCM7"/>
<dbReference type="InterPro" id="IPR027417">
    <property type="entry name" value="P-loop_NTPase"/>
</dbReference>
<evidence type="ECO:0000259" key="1">
    <source>
        <dbReference type="Pfam" id="PF13173"/>
    </source>
</evidence>
<sequence length="407" mass="48114">MIERELYMNQILPFMDRPFIKVIAGIRRCGKSVVLQLIREELLRKGVRKEQIVYMNFESFEWMDITDAKSLYNHIKEVRKRADGKIYILLDEIQEVEGWEKAVNSFMADWDVDIYVTGSNSRMLSSELATYLAGRYISFHIMPLSFREYLVFHEIPQPADQTTLREEFRKYLRMGGFPAVHTADYEYEDIYKLVYDIYSSVILRDTVQRHGIRNVELLDRVVKFVFDNIGNRLNAKNIADYFKSQQRKVDINTLYNYLDALQGAFVIRRVPRYDIKGKEQLQTNEKYFVSDLSLIYAVMGYKDRLIAGALENIVYWELVRRGYDVFIGKQDDKEIDFVAIRKEEKIYIQVTYLLASETTVDREFAPLLSINDHYPKFVVSMDETWQDNIEGVRHKHIADFLTDTTWG</sequence>
<dbReference type="RefSeq" id="WP_115500245.1">
    <property type="nucleotide sequence ID" value="NZ_JACRTI010000036.1"/>
</dbReference>
<dbReference type="PANTHER" id="PTHR33295">
    <property type="entry name" value="ATPASE"/>
    <property type="match status" value="1"/>
</dbReference>
<protein>
    <submittedName>
        <fullName evidence="4">ATP-binding protein</fullName>
    </submittedName>
</protein>
<keyword evidence="6" id="KW-1185">Reference proteome</keyword>
<reference evidence="3 6" key="2">
    <citation type="submission" date="2020-08" db="EMBL/GenBank/DDBJ databases">
        <title>Genome public.</title>
        <authorList>
            <person name="Liu C."/>
            <person name="Sun Q."/>
        </authorList>
    </citation>
    <scope>NUCLEOTIDE SEQUENCE [LARGE SCALE GENOMIC DNA]</scope>
    <source>
        <strain evidence="3 6">426_9</strain>
    </source>
</reference>
<dbReference type="Proteomes" id="UP000629596">
    <property type="component" value="Unassembled WGS sequence"/>
</dbReference>
<keyword evidence="4" id="KW-0067">ATP-binding</keyword>
<accession>A0A3D8HCM7</accession>
<reference evidence="4 5" key="1">
    <citation type="submission" date="2018-07" db="EMBL/GenBank/DDBJ databases">
        <title>Parabacteroides acidifaciens nov. sp., isolated from human feces.</title>
        <authorList>
            <person name="Wang Y.J."/>
        </authorList>
    </citation>
    <scope>NUCLEOTIDE SEQUENCE [LARGE SCALE GENOMIC DNA]</scope>
    <source>
        <strain evidence="4 5">426-9</strain>
    </source>
</reference>
<feature type="domain" description="DUF4143" evidence="2">
    <location>
        <begin position="204"/>
        <end position="350"/>
    </location>
</feature>
<proteinExistence type="predicted"/>
<evidence type="ECO:0000313" key="3">
    <source>
        <dbReference type="EMBL" id="MBC8602749.1"/>
    </source>
</evidence>
<name>A0A3D8HCM7_9BACT</name>
<evidence type="ECO:0000313" key="6">
    <source>
        <dbReference type="Proteomes" id="UP000629596"/>
    </source>
</evidence>
<dbReference type="PANTHER" id="PTHR33295:SF20">
    <property type="entry name" value="ATPASE"/>
    <property type="match status" value="1"/>
</dbReference>
<dbReference type="InterPro" id="IPR025420">
    <property type="entry name" value="DUF4143"/>
</dbReference>
<dbReference type="EMBL" id="QREV01000036">
    <property type="protein sequence ID" value="RDU48500.1"/>
    <property type="molecule type" value="Genomic_DNA"/>
</dbReference>
<feature type="domain" description="AAA" evidence="1">
    <location>
        <begin position="20"/>
        <end position="150"/>
    </location>
</feature>
<organism evidence="4 5">
    <name type="scientific">Parabacteroides acidifaciens</name>
    <dbReference type="NCBI Taxonomy" id="2290935"/>
    <lineage>
        <taxon>Bacteria</taxon>
        <taxon>Pseudomonadati</taxon>
        <taxon>Bacteroidota</taxon>
        <taxon>Bacteroidia</taxon>
        <taxon>Bacteroidales</taxon>
        <taxon>Tannerellaceae</taxon>
        <taxon>Parabacteroides</taxon>
    </lineage>
</organism>
<dbReference type="EMBL" id="JACRTI010000036">
    <property type="protein sequence ID" value="MBC8602749.1"/>
    <property type="molecule type" value="Genomic_DNA"/>
</dbReference>
<dbReference type="InterPro" id="IPR041682">
    <property type="entry name" value="AAA_14"/>
</dbReference>
<evidence type="ECO:0000313" key="4">
    <source>
        <dbReference type="EMBL" id="RDU48500.1"/>
    </source>
</evidence>
<dbReference type="Pfam" id="PF13173">
    <property type="entry name" value="AAA_14"/>
    <property type="match status" value="1"/>
</dbReference>
<dbReference type="Pfam" id="PF13635">
    <property type="entry name" value="DUF4143"/>
    <property type="match status" value="1"/>
</dbReference>
<dbReference type="SUPFAM" id="SSF52540">
    <property type="entry name" value="P-loop containing nucleoside triphosphate hydrolases"/>
    <property type="match status" value="1"/>
</dbReference>
<comment type="caution">
    <text evidence="4">The sequence shown here is derived from an EMBL/GenBank/DDBJ whole genome shotgun (WGS) entry which is preliminary data.</text>
</comment>
<evidence type="ECO:0000313" key="5">
    <source>
        <dbReference type="Proteomes" id="UP000256321"/>
    </source>
</evidence>
<dbReference type="GO" id="GO:0005524">
    <property type="term" value="F:ATP binding"/>
    <property type="evidence" value="ECO:0007669"/>
    <property type="project" value="UniProtKB-KW"/>
</dbReference>
<gene>
    <name evidence="4" type="ORF">DWU89_13960</name>
    <name evidence="3" type="ORF">H8784_13605</name>
</gene>
<dbReference type="Proteomes" id="UP000256321">
    <property type="component" value="Unassembled WGS sequence"/>
</dbReference>
<keyword evidence="4" id="KW-0547">Nucleotide-binding</keyword>
<evidence type="ECO:0000259" key="2">
    <source>
        <dbReference type="Pfam" id="PF13635"/>
    </source>
</evidence>